<evidence type="ECO:0000313" key="3">
    <source>
        <dbReference type="Proteomes" id="UP000221937"/>
    </source>
</evidence>
<organism evidence="2 3">
    <name type="scientific">Bacillus phage vB_BtS_BMBtp14</name>
    <dbReference type="NCBI Taxonomy" id="1868826"/>
    <lineage>
        <taxon>Viruses</taxon>
        <taxon>Duplodnaviria</taxon>
        <taxon>Heunggongvirae</taxon>
        <taxon>Uroviricota</taxon>
        <taxon>Caudoviricetes</taxon>
        <taxon>Skryabinvirinae</taxon>
        <taxon>Bembunaquatrovirus</taxon>
        <taxon>Bembunaquatrovirus BMBtp14</taxon>
    </lineage>
</organism>
<reference evidence="2 3" key="1">
    <citation type="submission" date="2016-05" db="EMBL/GenBank/DDBJ databases">
        <title>Undiscovered low abundance phages are ubiquitous in bacterial genomes.</title>
        <authorList>
            <person name="Dong Z."/>
            <person name="Liu H."/>
            <person name="Zheng J."/>
            <person name="Peng D."/>
        </authorList>
    </citation>
    <scope>NUCLEOTIDE SEQUENCE [LARGE SCALE GENOMIC DNA]</scope>
</reference>
<evidence type="ECO:0000256" key="1">
    <source>
        <dbReference type="SAM" id="Coils"/>
    </source>
</evidence>
<sequence>MKNTKHFNSEDTEKVLLQSQLEQYEEESENREKYKKVVQSAIAHWYKCLRDGSIEFKSVNDLERLLELEQKLRNEDL</sequence>
<keyword evidence="1" id="KW-0175">Coiled coil</keyword>
<gene>
    <name evidence="2" type="ORF">BMBtpLA2_48</name>
</gene>
<name>A0A1B1P7D4_9CAUD</name>
<keyword evidence="3" id="KW-1185">Reference proteome</keyword>
<accession>A0A1B1P7D4</accession>
<protein>
    <submittedName>
        <fullName evidence="2">Uncharacterized protein</fullName>
    </submittedName>
</protein>
<evidence type="ECO:0000313" key="2">
    <source>
        <dbReference type="EMBL" id="ANT40008.1"/>
    </source>
</evidence>
<feature type="coiled-coil region" evidence="1">
    <location>
        <begin position="7"/>
        <end position="37"/>
    </location>
</feature>
<dbReference type="EMBL" id="KX190833">
    <property type="protein sequence ID" value="ANT40008.1"/>
    <property type="molecule type" value="Genomic_DNA"/>
</dbReference>
<proteinExistence type="predicted"/>
<dbReference type="Proteomes" id="UP000221937">
    <property type="component" value="Segment"/>
</dbReference>